<evidence type="ECO:0000256" key="7">
    <source>
        <dbReference type="ARBA" id="ARBA00022806"/>
    </source>
</evidence>
<dbReference type="RefSeq" id="XP_018274186.1">
    <property type="nucleotide sequence ID" value="XM_018413054.1"/>
</dbReference>
<evidence type="ECO:0000256" key="6">
    <source>
        <dbReference type="ARBA" id="ARBA00022801"/>
    </source>
</evidence>
<evidence type="ECO:0000256" key="11">
    <source>
        <dbReference type="ARBA" id="ARBA00047984"/>
    </source>
</evidence>
<comment type="cofactor">
    <cofactor evidence="1">
        <name>Mn(2+)</name>
        <dbReference type="ChEBI" id="CHEBI:29035"/>
    </cofactor>
</comment>
<dbReference type="InterPro" id="IPR044774">
    <property type="entry name" value="Suv3_DEXQc"/>
</dbReference>
<dbReference type="OMA" id="CTVEMFP"/>
<reference evidence="14 15" key="1">
    <citation type="journal article" date="2015" name="Front. Microbiol.">
        <title>Genome sequence of the plant growth promoting endophytic yeast Rhodotorula graminis WP1.</title>
        <authorList>
            <person name="Firrincieli A."/>
            <person name="Otillar R."/>
            <person name="Salamov A."/>
            <person name="Schmutz J."/>
            <person name="Khan Z."/>
            <person name="Redman R.S."/>
            <person name="Fleck N.D."/>
            <person name="Lindquist E."/>
            <person name="Grigoriev I.V."/>
            <person name="Doty S.L."/>
        </authorList>
    </citation>
    <scope>NUCLEOTIDE SEQUENCE [LARGE SCALE GENOMIC DNA]</scope>
    <source>
        <strain evidence="14 15">WP1</strain>
    </source>
</reference>
<keyword evidence="9" id="KW-0809">Transit peptide</keyword>
<feature type="compositionally biased region" description="Low complexity" evidence="12">
    <location>
        <begin position="1"/>
        <end position="29"/>
    </location>
</feature>
<sequence length="796" mass="86724">MLALRLAPSRAAIASSPSPLRALSTSAALCRQPTARPRRSAPPPPSNSRYSNRPPRHGPPQGRRAAGPSHISRDALASRLEHHLRTTWKPQSRELRALAHDLGVTHSTLVDLARRWVVVAHRHLATTSSLSSDNSAAWDLDALQTAYVNDGQDALWDASLATFLAWVRAAVPLPPPTPTSPVPDPTLSQLHQLADLADRRFHYEDFPSARQHRRRLILHVGPTNSGKTHSALVALARARTGAYAGPLRLLAHEVFARFNEGKIGDEGKRTCNLVTGEEQRILDPDAGLQSCTVEMFPLSKHLEVGVVDEIQMIGDPQRGTAWTAAVVGARCDELHLCGEESVVDLVQRIAAEVGDECVVKRYQRLSPLVVASRSLEGDLSRIRRGDCLVTFSRSNIFAFKRAIEEKTGLRVAVAYGGLPPEVREEQARAFNEGTYDVLVASDAIGMGLNLKIRRVVFEALHKFDGTAEVRLPVPQIKQIAGRAGRFGVHASVSPSAPDLDLDPASPPAPGEAVPGEATTLDAVDLELLQDAMAQPTVQVTQASLGASFDAFKGLYDLLPPSTPLSRIFALSRAITRTKPHYRPTASSSFGDVSDHIAHVHPLTFQERFTFASAPVNQRDQRVVATLVDFVEAYARGEPIRMRQWGADAGVFDALERVRQAGIAANAAASSSSPSSSARPTSSASSRRTPSVFTSETLQSLESFHRCLTLYLWLSYRLAPIFCDQDGARTLRRDVEKAMEVALAGTSSGGRGRSSSERDSEPRWRRRKRRKGRPGRARARAASFASLQMSDLGCVWP</sequence>
<dbReference type="EMBL" id="KQ474073">
    <property type="protein sequence ID" value="KPV78137.1"/>
    <property type="molecule type" value="Genomic_DNA"/>
</dbReference>
<feature type="region of interest" description="Disordered" evidence="12">
    <location>
        <begin position="741"/>
        <end position="779"/>
    </location>
</feature>
<dbReference type="GeneID" id="28973503"/>
<dbReference type="InterPro" id="IPR027417">
    <property type="entry name" value="P-loop_NTPase"/>
</dbReference>
<gene>
    <name evidence="14" type="ORF">RHOBADRAFT_32778</name>
</gene>
<dbReference type="InterPro" id="IPR050699">
    <property type="entry name" value="RNA-DNA_Helicase"/>
</dbReference>
<dbReference type="FunFam" id="3.40.50.300:FF:000957">
    <property type="entry name" value="ATP-dependent RNA helicase SUV3L, mitochondrial"/>
    <property type="match status" value="1"/>
</dbReference>
<keyword evidence="7" id="KW-0347">Helicase</keyword>
<dbReference type="Proteomes" id="UP000053890">
    <property type="component" value="Unassembled WGS sequence"/>
</dbReference>
<dbReference type="CDD" id="cd17913">
    <property type="entry name" value="DEXQc_Suv3"/>
    <property type="match status" value="1"/>
</dbReference>
<evidence type="ECO:0000256" key="9">
    <source>
        <dbReference type="ARBA" id="ARBA00022946"/>
    </source>
</evidence>
<evidence type="ECO:0000256" key="1">
    <source>
        <dbReference type="ARBA" id="ARBA00001936"/>
    </source>
</evidence>
<dbReference type="Gene3D" id="3.40.50.300">
    <property type="entry name" value="P-loop containing nucleotide triphosphate hydrolases"/>
    <property type="match status" value="2"/>
</dbReference>
<accession>A0A194SC07</accession>
<feature type="region of interest" description="Disordered" evidence="12">
    <location>
        <begin position="664"/>
        <end position="691"/>
    </location>
</feature>
<dbReference type="Pfam" id="PF00271">
    <property type="entry name" value="Helicase_C"/>
    <property type="match status" value="1"/>
</dbReference>
<protein>
    <recommendedName>
        <fullName evidence="4">RNA helicase</fullName>
        <ecNumber evidence="4">3.6.4.13</ecNumber>
    </recommendedName>
</protein>
<dbReference type="Gene3D" id="1.20.272.40">
    <property type="match status" value="1"/>
</dbReference>
<dbReference type="SMART" id="SM00490">
    <property type="entry name" value="HELICc"/>
    <property type="match status" value="1"/>
</dbReference>
<dbReference type="AlphaFoldDB" id="A0A194SC07"/>
<dbReference type="CDD" id="cd18805">
    <property type="entry name" value="SF2_C_suv3"/>
    <property type="match status" value="1"/>
</dbReference>
<dbReference type="Pfam" id="PF18147">
    <property type="entry name" value="Suv3_C_1"/>
    <property type="match status" value="1"/>
</dbReference>
<dbReference type="PROSITE" id="PS51194">
    <property type="entry name" value="HELICASE_CTER"/>
    <property type="match status" value="1"/>
</dbReference>
<keyword evidence="6" id="KW-0378">Hydrolase</keyword>
<feature type="domain" description="Helicase C-terminal" evidence="13">
    <location>
        <begin position="374"/>
        <end position="545"/>
    </location>
</feature>
<keyword evidence="5" id="KW-0547">Nucleotide-binding</keyword>
<organism evidence="14 15">
    <name type="scientific">Rhodotorula graminis (strain WP1)</name>
    <dbReference type="NCBI Taxonomy" id="578459"/>
    <lineage>
        <taxon>Eukaryota</taxon>
        <taxon>Fungi</taxon>
        <taxon>Dikarya</taxon>
        <taxon>Basidiomycota</taxon>
        <taxon>Pucciniomycotina</taxon>
        <taxon>Microbotryomycetes</taxon>
        <taxon>Sporidiobolales</taxon>
        <taxon>Sporidiobolaceae</taxon>
        <taxon>Rhodotorula</taxon>
    </lineage>
</organism>
<dbReference type="Pfam" id="PF22527">
    <property type="entry name" value="DEXQc_Suv3"/>
    <property type="match status" value="1"/>
</dbReference>
<keyword evidence="15" id="KW-1185">Reference proteome</keyword>
<dbReference type="OrthoDB" id="6692397at2759"/>
<dbReference type="PANTHER" id="PTHR12131:SF1">
    <property type="entry name" value="ATP-DEPENDENT RNA HELICASE SUPV3L1, MITOCHONDRIAL-RELATED"/>
    <property type="match status" value="1"/>
</dbReference>
<evidence type="ECO:0000256" key="2">
    <source>
        <dbReference type="ARBA" id="ARBA00001946"/>
    </source>
</evidence>
<dbReference type="STRING" id="578459.A0A194SC07"/>
<dbReference type="Gene3D" id="1.20.58.1080">
    <property type="match status" value="1"/>
</dbReference>
<dbReference type="GO" id="GO:0000965">
    <property type="term" value="P:mitochondrial RNA 3'-end processing"/>
    <property type="evidence" value="ECO:0007669"/>
    <property type="project" value="TreeGrafter"/>
</dbReference>
<evidence type="ECO:0000313" key="15">
    <source>
        <dbReference type="Proteomes" id="UP000053890"/>
    </source>
</evidence>
<dbReference type="GO" id="GO:0045025">
    <property type="term" value="C:mitochondrial degradosome"/>
    <property type="evidence" value="ECO:0007669"/>
    <property type="project" value="TreeGrafter"/>
</dbReference>
<comment type="subcellular location">
    <subcellularLocation>
        <location evidence="3">Mitochondrion</location>
    </subcellularLocation>
</comment>
<proteinExistence type="predicted"/>
<evidence type="ECO:0000256" key="8">
    <source>
        <dbReference type="ARBA" id="ARBA00022840"/>
    </source>
</evidence>
<dbReference type="GO" id="GO:0016787">
    <property type="term" value="F:hydrolase activity"/>
    <property type="evidence" value="ECO:0007669"/>
    <property type="project" value="UniProtKB-KW"/>
</dbReference>
<evidence type="ECO:0000259" key="13">
    <source>
        <dbReference type="PROSITE" id="PS51194"/>
    </source>
</evidence>
<feature type="region of interest" description="Disordered" evidence="12">
    <location>
        <begin position="493"/>
        <end position="515"/>
    </location>
</feature>
<feature type="compositionally biased region" description="Basic residues" evidence="12">
    <location>
        <begin position="763"/>
        <end position="778"/>
    </location>
</feature>
<comment type="catalytic activity">
    <reaction evidence="11">
        <text>ATP + H2O = ADP + phosphate + H(+)</text>
        <dbReference type="Rhea" id="RHEA:13065"/>
        <dbReference type="ChEBI" id="CHEBI:15377"/>
        <dbReference type="ChEBI" id="CHEBI:15378"/>
        <dbReference type="ChEBI" id="CHEBI:30616"/>
        <dbReference type="ChEBI" id="CHEBI:43474"/>
        <dbReference type="ChEBI" id="CHEBI:456216"/>
        <dbReference type="EC" id="3.6.4.13"/>
    </reaction>
</comment>
<keyword evidence="8" id="KW-0067">ATP-binding</keyword>
<evidence type="ECO:0000256" key="12">
    <source>
        <dbReference type="SAM" id="MobiDB-lite"/>
    </source>
</evidence>
<dbReference type="SUPFAM" id="SSF52540">
    <property type="entry name" value="P-loop containing nucleoside triphosphate hydrolases"/>
    <property type="match status" value="1"/>
</dbReference>
<dbReference type="InterPro" id="IPR022192">
    <property type="entry name" value="SUV3_C"/>
</dbReference>
<comment type="cofactor">
    <cofactor evidence="2">
        <name>Mg(2+)</name>
        <dbReference type="ChEBI" id="CHEBI:18420"/>
    </cofactor>
</comment>
<keyword evidence="10" id="KW-0496">Mitochondrion</keyword>
<feature type="compositionally biased region" description="Low complexity" evidence="12">
    <location>
        <begin position="47"/>
        <end position="68"/>
    </location>
</feature>
<dbReference type="GO" id="GO:0003724">
    <property type="term" value="F:RNA helicase activity"/>
    <property type="evidence" value="ECO:0007669"/>
    <property type="project" value="UniProtKB-EC"/>
</dbReference>
<feature type="compositionally biased region" description="Low complexity" evidence="12">
    <location>
        <begin position="664"/>
        <end position="690"/>
    </location>
</feature>
<dbReference type="GO" id="GO:0005524">
    <property type="term" value="F:ATP binding"/>
    <property type="evidence" value="ECO:0007669"/>
    <property type="project" value="UniProtKB-KW"/>
</dbReference>
<dbReference type="InterPro" id="IPR041082">
    <property type="entry name" value="Suv3_C_1"/>
</dbReference>
<evidence type="ECO:0000256" key="3">
    <source>
        <dbReference type="ARBA" id="ARBA00004173"/>
    </source>
</evidence>
<evidence type="ECO:0000256" key="5">
    <source>
        <dbReference type="ARBA" id="ARBA00022741"/>
    </source>
</evidence>
<evidence type="ECO:0000313" key="14">
    <source>
        <dbReference type="EMBL" id="KPV78137.1"/>
    </source>
</evidence>
<feature type="compositionally biased region" description="Basic and acidic residues" evidence="12">
    <location>
        <begin position="753"/>
        <end position="762"/>
    </location>
</feature>
<name>A0A194SC07_RHOGW</name>
<evidence type="ECO:0000256" key="10">
    <source>
        <dbReference type="ARBA" id="ARBA00023128"/>
    </source>
</evidence>
<feature type="region of interest" description="Disordered" evidence="12">
    <location>
        <begin position="1"/>
        <end position="69"/>
    </location>
</feature>
<dbReference type="EC" id="3.6.4.13" evidence="4"/>
<dbReference type="InterPro" id="IPR055206">
    <property type="entry name" value="DEXQc_SUV3"/>
</dbReference>
<evidence type="ECO:0000256" key="4">
    <source>
        <dbReference type="ARBA" id="ARBA00012552"/>
    </source>
</evidence>
<dbReference type="Pfam" id="PF12513">
    <property type="entry name" value="SUV3_C"/>
    <property type="match status" value="1"/>
</dbReference>
<dbReference type="PANTHER" id="PTHR12131">
    <property type="entry name" value="ATP-DEPENDENT RNA AND DNA HELICASE"/>
    <property type="match status" value="1"/>
</dbReference>
<dbReference type="InterPro" id="IPR001650">
    <property type="entry name" value="Helicase_C-like"/>
</dbReference>